<name>A0A015JTC8_RHIIW</name>
<keyword evidence="4" id="KW-1185">Reference proteome</keyword>
<dbReference type="GO" id="GO:0004523">
    <property type="term" value="F:RNA-DNA hybrid ribonuclease activity"/>
    <property type="evidence" value="ECO:0007669"/>
    <property type="project" value="InterPro"/>
</dbReference>
<dbReference type="Gene3D" id="3.30.420.10">
    <property type="entry name" value="Ribonuclease H-like superfamily/Ribonuclease H"/>
    <property type="match status" value="1"/>
</dbReference>
<reference evidence="3 4" key="1">
    <citation type="submission" date="2014-02" db="EMBL/GenBank/DDBJ databases">
        <title>Single nucleus genome sequencing reveals high similarity among nuclei of an endomycorrhizal fungus.</title>
        <authorList>
            <person name="Lin K."/>
            <person name="Geurts R."/>
            <person name="Zhang Z."/>
            <person name="Limpens E."/>
            <person name="Saunders D.G."/>
            <person name="Mu D."/>
            <person name="Pang E."/>
            <person name="Cao H."/>
            <person name="Cha H."/>
            <person name="Lin T."/>
            <person name="Zhou Q."/>
            <person name="Shang Y."/>
            <person name="Li Y."/>
            <person name="Ivanov S."/>
            <person name="Sharma T."/>
            <person name="Velzen R.V."/>
            <person name="Ruijter N.D."/>
            <person name="Aanen D.K."/>
            <person name="Win J."/>
            <person name="Kamoun S."/>
            <person name="Bisseling T."/>
            <person name="Huang S."/>
        </authorList>
    </citation>
    <scope>NUCLEOTIDE SEQUENCE [LARGE SCALE GENOMIC DNA]</scope>
    <source>
        <strain evidence="4">DAOM197198w</strain>
    </source>
</reference>
<dbReference type="EMBL" id="JEMT01026933">
    <property type="protein sequence ID" value="EXX58309.1"/>
    <property type="molecule type" value="Genomic_DNA"/>
</dbReference>
<dbReference type="Pfam" id="PF00078">
    <property type="entry name" value="RVT_1"/>
    <property type="match status" value="1"/>
</dbReference>
<proteinExistence type="predicted"/>
<dbReference type="STRING" id="1432141.A0A015JTC8"/>
<dbReference type="PROSITE" id="PS50879">
    <property type="entry name" value="RNASE_H_1"/>
    <property type="match status" value="1"/>
</dbReference>
<feature type="domain" description="Reverse transcriptase" evidence="1">
    <location>
        <begin position="312"/>
        <end position="616"/>
    </location>
</feature>
<protein>
    <recommendedName>
        <fullName evidence="5">RNA-directed DNA polymerase from mobile element jockey-like</fullName>
    </recommendedName>
</protein>
<dbReference type="InterPro" id="IPR036397">
    <property type="entry name" value="RNaseH_sf"/>
</dbReference>
<dbReference type="InterPro" id="IPR000477">
    <property type="entry name" value="RT_dom"/>
</dbReference>
<dbReference type="Proteomes" id="UP000022910">
    <property type="component" value="Unassembled WGS sequence"/>
</dbReference>
<dbReference type="HOGENOM" id="CLU_002435_10_1_1"/>
<dbReference type="GO" id="GO:0003676">
    <property type="term" value="F:nucleic acid binding"/>
    <property type="evidence" value="ECO:0007669"/>
    <property type="project" value="InterPro"/>
</dbReference>
<evidence type="ECO:0000259" key="2">
    <source>
        <dbReference type="PROSITE" id="PS50879"/>
    </source>
</evidence>
<evidence type="ECO:0000313" key="3">
    <source>
        <dbReference type="EMBL" id="EXX58309.1"/>
    </source>
</evidence>
<evidence type="ECO:0000259" key="1">
    <source>
        <dbReference type="PROSITE" id="PS50878"/>
    </source>
</evidence>
<comment type="caution">
    <text evidence="3">The sequence shown here is derived from an EMBL/GenBank/DDBJ whole genome shotgun (WGS) entry which is preliminary data.</text>
</comment>
<feature type="domain" description="RNase H type-1" evidence="2">
    <location>
        <begin position="1029"/>
        <end position="1179"/>
    </location>
</feature>
<dbReference type="PANTHER" id="PTHR19446">
    <property type="entry name" value="REVERSE TRANSCRIPTASES"/>
    <property type="match status" value="1"/>
</dbReference>
<dbReference type="PROSITE" id="PS50878">
    <property type="entry name" value="RT_POL"/>
    <property type="match status" value="1"/>
</dbReference>
<accession>A0A015JTC8</accession>
<sequence length="1290" mass="146261">MEQWTAFADDLDKLCPIDPLVFDTWPLNQKCEYLHSRIIKAAKSQLPSVTVGNTYAPKKPKDLETLCQSYRFLSKVAKIIRSLHKNPALYSVRFESKWSSYYLRLNQLLFSYKQIFVTSTVLPSSLRDERIDDFANLLQMLENMTLLLRSLLLLKEKEFQASSIQAKIDARNDNFTNDISTFIESALSRTRRRIILDRVFIDHPTRPTLLTSPDAIDQEVIEHFQNFVPITSTPPSSIQDLPDRWSNAYAPLAEVSPAIFDSLMDPPTLDEWSLTISSMPNYKAPGPSMISYKMLKHLGFSASALLFNLICACLSDANIPDLWRQATVFPIPKLHEWKCQLKNTHPITLLEVIRKALVKLFYNRLAPLLASHHVLQGGNFAGLPGGSCRDPIITLESIIHDSVVTKQPLWILSQDISKAFDSVDLSMLRFALQRLRLPENAIQFLLSLFMSHSNRVITAHGPTPPYRVRIGIDQGEVISPLLWVIYLDPLLTVLKNEKKDPYCLVSPMASDLVSPNSRSLDVLKINNLVFMDDSTLISSSKKEMEHMLFITEEFYRLNNTSANHNKYVLATNAVATSRDLSPIAFNLLTSSLNTTTNITVTPILMSSSFHFLGVWFNINGSRNFIRQQLKRECNSFSAILRPAKLTVQQVVYLYNTVLIPKLDYRMQVTHLSEVECSTITSPIRALVKHKAKLSRSVPNVIEIYCLIPISPLMVLDWSYWSSLIIFKQDYIANTLASLLSTPFRLSRANLSPVPDLTYPNGHTPIYQCLSLDVFKANLTRLRKCCLFYLSQLLTPQGTHLLSWPVIYANSSQKRGNACLPNWYKNLSVNVTVPDKFGLLKDQFMTNQCPVSHIAKELSPCTPPSGYKKNWIVTMNDDSSPIFGKQIQLQPKHSTCTIVHWISDCLFRPSDLITLQLCPGCNLNINKSSYSKKFVATSSVSCSYSVSLSHSWILPMKQSSITSHTSSLTATVSWAEIKDFVTSNYNPSTGSVLAVDILNSSFNTVDIALPTPRLFTAGDVAASSSVVLSPDSHYTFYTDGSLINLGTSDVSMGWGWVQIVKDSGFLNSISTYKWGIIRDWPSSSRAKAAAIYAALSAFPANSVVHIYTDSQSSIEGLKHYFLSDYSDSRLYYKTTNFELWAIIQQLIVDKQLSVLPFKVKAHSNFYWNDFADSLANTAHTSDDAVLISCLDLAAVHDYIMFYDDVVCESNPRHLFKQYHQMLYMKDLLALSRFRFIFLLTDPSGYMIDWALTWHTLMFQPKFDNSFTKENVSRHHTLKFKSFWKTYPLWNH</sequence>
<dbReference type="InterPro" id="IPR043502">
    <property type="entry name" value="DNA/RNA_pol_sf"/>
</dbReference>
<dbReference type="OrthoDB" id="6159030at2759"/>
<evidence type="ECO:0008006" key="5">
    <source>
        <dbReference type="Google" id="ProtNLM"/>
    </source>
</evidence>
<dbReference type="InterPro" id="IPR002156">
    <property type="entry name" value="RNaseH_domain"/>
</dbReference>
<dbReference type="Pfam" id="PF00075">
    <property type="entry name" value="RNase_H"/>
    <property type="match status" value="1"/>
</dbReference>
<dbReference type="InterPro" id="IPR012337">
    <property type="entry name" value="RNaseH-like_sf"/>
</dbReference>
<dbReference type="SUPFAM" id="SSF53098">
    <property type="entry name" value="Ribonuclease H-like"/>
    <property type="match status" value="1"/>
</dbReference>
<evidence type="ECO:0000313" key="4">
    <source>
        <dbReference type="Proteomes" id="UP000022910"/>
    </source>
</evidence>
<gene>
    <name evidence="3" type="ORF">RirG_199190</name>
</gene>
<dbReference type="SUPFAM" id="SSF56672">
    <property type="entry name" value="DNA/RNA polymerases"/>
    <property type="match status" value="1"/>
</dbReference>
<organism evidence="3 4">
    <name type="scientific">Rhizophagus irregularis (strain DAOM 197198w)</name>
    <name type="common">Glomus intraradices</name>
    <dbReference type="NCBI Taxonomy" id="1432141"/>
    <lineage>
        <taxon>Eukaryota</taxon>
        <taxon>Fungi</taxon>
        <taxon>Fungi incertae sedis</taxon>
        <taxon>Mucoromycota</taxon>
        <taxon>Glomeromycotina</taxon>
        <taxon>Glomeromycetes</taxon>
        <taxon>Glomerales</taxon>
        <taxon>Glomeraceae</taxon>
        <taxon>Rhizophagus</taxon>
    </lineage>
</organism>